<dbReference type="GO" id="GO:0003712">
    <property type="term" value="F:transcription coregulator activity"/>
    <property type="evidence" value="ECO:0000318"/>
    <property type="project" value="GO_Central"/>
</dbReference>
<evidence type="ECO:0000313" key="15">
    <source>
        <dbReference type="Proteomes" id="UP000008549"/>
    </source>
</evidence>
<dbReference type="GO" id="GO:0006338">
    <property type="term" value="P:chromatin remodeling"/>
    <property type="evidence" value="ECO:0000318"/>
    <property type="project" value="GO_Central"/>
</dbReference>
<feature type="compositionally biased region" description="Basic residues" evidence="12">
    <location>
        <begin position="598"/>
        <end position="608"/>
    </location>
</feature>
<evidence type="ECO:0000256" key="12">
    <source>
        <dbReference type="SAM" id="MobiDB-lite"/>
    </source>
</evidence>
<feature type="region of interest" description="Disordered" evidence="12">
    <location>
        <begin position="715"/>
        <end position="761"/>
    </location>
</feature>
<dbReference type="AlphaFoldDB" id="A8WQZ7"/>
<feature type="compositionally biased region" description="Basic and acidic residues" evidence="12">
    <location>
        <begin position="730"/>
        <end position="742"/>
    </location>
</feature>
<dbReference type="Gene3D" id="2.60.120.650">
    <property type="entry name" value="Cupin"/>
    <property type="match status" value="1"/>
</dbReference>
<evidence type="ECO:0000256" key="2">
    <source>
        <dbReference type="ARBA" id="ARBA00022723"/>
    </source>
</evidence>
<keyword evidence="7" id="KW-0560">Oxidoreductase</keyword>
<dbReference type="EMBL" id="HE601298">
    <property type="protein sequence ID" value="CAP22905.2"/>
    <property type="molecule type" value="Genomic_DNA"/>
</dbReference>
<dbReference type="SMART" id="SM00558">
    <property type="entry name" value="JmjC"/>
    <property type="match status" value="1"/>
</dbReference>
<dbReference type="STRING" id="6238.A8WQZ7"/>
<keyword evidence="15" id="KW-1185">Reference proteome</keyword>
<keyword evidence="10" id="KW-0804">Transcription</keyword>
<dbReference type="PROSITE" id="PS01359">
    <property type="entry name" value="ZF_PHD_1"/>
    <property type="match status" value="1"/>
</dbReference>
<evidence type="ECO:0000313" key="16">
    <source>
        <dbReference type="WormBase" id="CBG01727"/>
    </source>
</evidence>
<dbReference type="PANTHER" id="PTHR23123">
    <property type="entry name" value="PHD/F-BOX CONTAINING PROTEIN"/>
    <property type="match status" value="1"/>
</dbReference>
<dbReference type="PROSITE" id="PS51184">
    <property type="entry name" value="JMJC"/>
    <property type="match status" value="1"/>
</dbReference>
<keyword evidence="2" id="KW-0479">Metal-binding</keyword>
<dbReference type="SUPFAM" id="SSF51197">
    <property type="entry name" value="Clavaminate synthase-like"/>
    <property type="match status" value="1"/>
</dbReference>
<dbReference type="InterPro" id="IPR013083">
    <property type="entry name" value="Znf_RING/FYVE/PHD"/>
</dbReference>
<dbReference type="Pfam" id="PF17811">
    <property type="entry name" value="JHD"/>
    <property type="match status" value="1"/>
</dbReference>
<evidence type="ECO:0000256" key="3">
    <source>
        <dbReference type="ARBA" id="ARBA00022771"/>
    </source>
</evidence>
<keyword evidence="4" id="KW-0862">Zinc</keyword>
<name>A8WQZ7_CAEBR</name>
<dbReference type="GO" id="GO:0006357">
    <property type="term" value="P:regulation of transcription by RNA polymerase II"/>
    <property type="evidence" value="ECO:0000318"/>
    <property type="project" value="GO_Central"/>
</dbReference>
<keyword evidence="3" id="KW-0863">Zinc-finger</keyword>
<feature type="region of interest" description="Disordered" evidence="12">
    <location>
        <begin position="1"/>
        <end position="73"/>
    </location>
</feature>
<dbReference type="InterPro" id="IPR011011">
    <property type="entry name" value="Znf_FYVE_PHD"/>
</dbReference>
<dbReference type="GO" id="GO:0051213">
    <property type="term" value="F:dioxygenase activity"/>
    <property type="evidence" value="ECO:0007669"/>
    <property type="project" value="UniProtKB-KW"/>
</dbReference>
<evidence type="ECO:0000259" key="13">
    <source>
        <dbReference type="PROSITE" id="PS51184"/>
    </source>
</evidence>
<keyword evidence="8" id="KW-0408">Iron</keyword>
<dbReference type="eggNOG" id="KOG1633">
    <property type="taxonomic scope" value="Eukaryota"/>
</dbReference>
<feature type="compositionally biased region" description="Acidic residues" evidence="12">
    <location>
        <begin position="37"/>
        <end position="49"/>
    </location>
</feature>
<organism evidence="14 15">
    <name type="scientific">Caenorhabditis briggsae</name>
    <dbReference type="NCBI Taxonomy" id="6238"/>
    <lineage>
        <taxon>Eukaryota</taxon>
        <taxon>Metazoa</taxon>
        <taxon>Ecdysozoa</taxon>
        <taxon>Nematoda</taxon>
        <taxon>Chromadorea</taxon>
        <taxon>Rhabditida</taxon>
        <taxon>Rhabditina</taxon>
        <taxon>Rhabditomorpha</taxon>
        <taxon>Rhabditoidea</taxon>
        <taxon>Rhabditidae</taxon>
        <taxon>Peloderinae</taxon>
        <taxon>Caenorhabditis</taxon>
    </lineage>
</organism>
<keyword evidence="5" id="KW-0156">Chromatin regulator</keyword>
<dbReference type="InterPro" id="IPR050690">
    <property type="entry name" value="JHDM1_Histone_Demethylase"/>
</dbReference>
<dbReference type="InParanoid" id="A8WQZ7"/>
<dbReference type="GO" id="GO:0008270">
    <property type="term" value="F:zinc ion binding"/>
    <property type="evidence" value="ECO:0007669"/>
    <property type="project" value="UniProtKB-KW"/>
</dbReference>
<dbReference type="InterPro" id="IPR003347">
    <property type="entry name" value="JmjC_dom"/>
</dbReference>
<feature type="region of interest" description="Disordered" evidence="12">
    <location>
        <begin position="587"/>
        <end position="610"/>
    </location>
</feature>
<evidence type="ECO:0000256" key="10">
    <source>
        <dbReference type="ARBA" id="ARBA00023163"/>
    </source>
</evidence>
<dbReference type="WormBase" id="CBG01727">
    <property type="protein sequence ID" value="CBP41344"/>
    <property type="gene ID" value="WBGene00024918"/>
    <property type="gene designation" value="Cbr-jmjd-1.2"/>
</dbReference>
<feature type="compositionally biased region" description="Basic and acidic residues" evidence="12">
    <location>
        <begin position="587"/>
        <end position="597"/>
    </location>
</feature>
<evidence type="ECO:0000256" key="1">
    <source>
        <dbReference type="ARBA" id="ARBA00004123"/>
    </source>
</evidence>
<dbReference type="InterPro" id="IPR019786">
    <property type="entry name" value="Zinc_finger_PHD-type_CS"/>
</dbReference>
<feature type="domain" description="JmjC" evidence="13">
    <location>
        <begin position="297"/>
        <end position="468"/>
    </location>
</feature>
<feature type="compositionally biased region" description="Basic and acidic residues" evidence="12">
    <location>
        <begin position="1"/>
        <end position="36"/>
    </location>
</feature>
<dbReference type="Gene3D" id="1.20.58.1360">
    <property type="match status" value="1"/>
</dbReference>
<dbReference type="CDD" id="cd15517">
    <property type="entry name" value="PHD_TCF19_like"/>
    <property type="match status" value="1"/>
</dbReference>
<gene>
    <name evidence="16" type="primary">jmjd-1.2</name>
    <name evidence="14" type="synonym">Cbr-jmjd-1.2</name>
    <name evidence="16" type="ORF">CBG01727</name>
    <name evidence="14" type="ORF">CBG_01727</name>
</gene>
<dbReference type="GO" id="GO:0005634">
    <property type="term" value="C:nucleus"/>
    <property type="evidence" value="ECO:0007669"/>
    <property type="project" value="UniProtKB-SubCell"/>
</dbReference>
<evidence type="ECO:0000256" key="5">
    <source>
        <dbReference type="ARBA" id="ARBA00022853"/>
    </source>
</evidence>
<dbReference type="Gene3D" id="3.30.40.10">
    <property type="entry name" value="Zinc/RING finger domain, C3HC4 (zinc finger)"/>
    <property type="match status" value="1"/>
</dbReference>
<feature type="compositionally biased region" description="Basic and acidic residues" evidence="12">
    <location>
        <begin position="62"/>
        <end position="72"/>
    </location>
</feature>
<dbReference type="OMA" id="YIAEPTE"/>
<keyword evidence="6" id="KW-0223">Dioxygenase</keyword>
<protein>
    <submittedName>
        <fullName evidence="14">Protein CBR-JMJD-1.2</fullName>
    </submittedName>
</protein>
<dbReference type="FunCoup" id="A8WQZ7">
    <property type="interactions" value="987"/>
</dbReference>
<keyword evidence="9" id="KW-0805">Transcription regulation</keyword>
<comment type="subcellular location">
    <subcellularLocation>
        <location evidence="1">Nucleus</location>
    </subcellularLocation>
</comment>
<evidence type="ECO:0000313" key="14">
    <source>
        <dbReference type="EMBL" id="CAP22905.2"/>
    </source>
</evidence>
<reference evidence="14 15" key="2">
    <citation type="journal article" date="2011" name="PLoS Genet.">
        <title>Caenorhabditis briggsae recombinant inbred line genotypes reveal inter-strain incompatibility and the evolution of recombination.</title>
        <authorList>
            <person name="Ross J.A."/>
            <person name="Koboldt D.C."/>
            <person name="Staisch J.E."/>
            <person name="Chamberlin H.M."/>
            <person name="Gupta B.P."/>
            <person name="Miller R.D."/>
            <person name="Baird S.E."/>
            <person name="Haag E.S."/>
        </authorList>
    </citation>
    <scope>NUCLEOTIDE SEQUENCE [LARGE SCALE GENOMIC DNA]</scope>
    <source>
        <strain evidence="14 15">AF16</strain>
    </source>
</reference>
<reference evidence="14 15" key="1">
    <citation type="journal article" date="2003" name="PLoS Biol.">
        <title>The genome sequence of Caenorhabditis briggsae: a platform for comparative genomics.</title>
        <authorList>
            <person name="Stein L.D."/>
            <person name="Bao Z."/>
            <person name="Blasiar D."/>
            <person name="Blumenthal T."/>
            <person name="Brent M.R."/>
            <person name="Chen N."/>
            <person name="Chinwalla A."/>
            <person name="Clarke L."/>
            <person name="Clee C."/>
            <person name="Coghlan A."/>
            <person name="Coulson A."/>
            <person name="D'Eustachio P."/>
            <person name="Fitch D.H."/>
            <person name="Fulton L.A."/>
            <person name="Fulton R.E."/>
            <person name="Griffiths-Jones S."/>
            <person name="Harris T.W."/>
            <person name="Hillier L.W."/>
            <person name="Kamath R."/>
            <person name="Kuwabara P.E."/>
            <person name="Mardis E.R."/>
            <person name="Marra M.A."/>
            <person name="Miner T.L."/>
            <person name="Minx P."/>
            <person name="Mullikin J.C."/>
            <person name="Plumb R.W."/>
            <person name="Rogers J."/>
            <person name="Schein J.E."/>
            <person name="Sohrmann M."/>
            <person name="Spieth J."/>
            <person name="Stajich J.E."/>
            <person name="Wei C."/>
            <person name="Willey D."/>
            <person name="Wilson R.K."/>
            <person name="Durbin R."/>
            <person name="Waterston R.H."/>
        </authorList>
    </citation>
    <scope>NUCLEOTIDE SEQUENCE [LARGE SCALE GENOMIC DNA]</scope>
    <source>
        <strain evidence="14 15">AF16</strain>
    </source>
</reference>
<evidence type="ECO:0000256" key="8">
    <source>
        <dbReference type="ARBA" id="ARBA00023004"/>
    </source>
</evidence>
<dbReference type="GO" id="GO:0032452">
    <property type="term" value="F:histone demethylase activity"/>
    <property type="evidence" value="ECO:0000318"/>
    <property type="project" value="GO_Central"/>
</dbReference>
<accession>A8WQZ7</accession>
<evidence type="ECO:0000256" key="4">
    <source>
        <dbReference type="ARBA" id="ARBA00022833"/>
    </source>
</evidence>
<evidence type="ECO:0000256" key="9">
    <source>
        <dbReference type="ARBA" id="ARBA00023015"/>
    </source>
</evidence>
<evidence type="ECO:0000256" key="11">
    <source>
        <dbReference type="ARBA" id="ARBA00023242"/>
    </source>
</evidence>
<proteinExistence type="predicted"/>
<keyword evidence="11" id="KW-0539">Nucleus</keyword>
<dbReference type="InterPro" id="IPR041070">
    <property type="entry name" value="JHD"/>
</dbReference>
<dbReference type="Proteomes" id="UP000008549">
    <property type="component" value="Unassembled WGS sequence"/>
</dbReference>
<feature type="compositionally biased region" description="Basic and acidic residues" evidence="12">
    <location>
        <begin position="750"/>
        <end position="761"/>
    </location>
</feature>
<sequence length="761" mass="87544">MNEEQGKESLEVVKLEVRDDESIHVTDDVKPSVKKEEDEEYEEGSDSGSEDERCKKCGNNSTDDKIKAEKHEQKKTKLLMSKKKSHLNLPISDWISCENCQDWYHFACTSLEQWEYHIYEHWHCDTCTPLVGPSKRFEKHHHSDIVGTTSMRRTNQWKLVPRHGLINYELGSAIFQLRKNIRKIGSFAKIFFFRTDHEVCIVENGHDFKTKFHELGGPYKWSKVFLVKNPEGLDMKMPGPDFDLEDVVNIMSPDYEVDTIDVFNQNTYSMKLSTFLEKFRDKSPRFLLYNFLSLEFSDNETMKNLAKPPKYVQDISIVGKLWPDTSSDAYNELLSSGLFLPEDNRPKVEQFCLAGMAHSYTDFHVDFGGSSVYYHIFKGQKIFYIAEPTEANLAAYEAHETSHSSSEWFGDKIKGQVKRVVINQGETLLIPAGWIHAVYTPVDSLVFGGNFLHLGNLKMQMRIYRLESSVRTAINSASKFYFPNFEYLHWMYMKNILIPKIKETVEEGSDMREVDAGLWKAAQYISKKLDEWYKRELQEGEGTAEKQEVDVSLEEKGKTLRTIERLIYAQVKKFERPGKATKRTCHEATEYDDDYRPNKVKKHPKLSKKNSVENISKKDKIKNGNDNIGDISVQSASSVPNGSLKLKVLLGPSEDQKNAIQMFNSTHSSSGRAVKINQAVTDLCGSHLESRVEEIPERPTKSFAELNDELERCEAIHSGEKVKKVKPPKVPKEPKEPKEKKDKPAKKATTVRDRLSKKLKL</sequence>
<dbReference type="Pfam" id="PF02373">
    <property type="entry name" value="JmjC"/>
    <property type="match status" value="1"/>
</dbReference>
<dbReference type="SUPFAM" id="SSF57903">
    <property type="entry name" value="FYVE/PHD zinc finger"/>
    <property type="match status" value="1"/>
</dbReference>
<evidence type="ECO:0000256" key="6">
    <source>
        <dbReference type="ARBA" id="ARBA00022964"/>
    </source>
</evidence>
<dbReference type="HOGENOM" id="CLU_014157_0_0_1"/>
<evidence type="ECO:0000256" key="7">
    <source>
        <dbReference type="ARBA" id="ARBA00023002"/>
    </source>
</evidence>